<evidence type="ECO:0008006" key="4">
    <source>
        <dbReference type="Google" id="ProtNLM"/>
    </source>
</evidence>
<organism evidence="2 3">
    <name type="scientific">Pelagerythrobacter marensis</name>
    <dbReference type="NCBI Taxonomy" id="543877"/>
    <lineage>
        <taxon>Bacteria</taxon>
        <taxon>Pseudomonadati</taxon>
        <taxon>Pseudomonadota</taxon>
        <taxon>Alphaproteobacteria</taxon>
        <taxon>Sphingomonadales</taxon>
        <taxon>Erythrobacteraceae</taxon>
        <taxon>Pelagerythrobacter</taxon>
    </lineage>
</organism>
<feature type="signal peptide" evidence="1">
    <location>
        <begin position="1"/>
        <end position="22"/>
    </location>
</feature>
<feature type="chain" id="PRO_5046331569" description="Lipoprotein" evidence="1">
    <location>
        <begin position="23"/>
        <end position="253"/>
    </location>
</feature>
<name>A0ABZ2D6G2_9SPHN</name>
<evidence type="ECO:0000313" key="2">
    <source>
        <dbReference type="EMBL" id="WWA47387.1"/>
    </source>
</evidence>
<evidence type="ECO:0000256" key="1">
    <source>
        <dbReference type="SAM" id="SignalP"/>
    </source>
</evidence>
<evidence type="ECO:0000313" key="3">
    <source>
        <dbReference type="Proteomes" id="UP001335183"/>
    </source>
</evidence>
<sequence length="253" mass="26442">MFEARAKPIVSALAGLALVPLAACGEADPPAPERQVDPAVLAAINDPILVDPDLSRQNEANAALTGGIDGALPLENRTPRAVEAARDEAMALVGGREAMMELPPVEETGEPAPLAARLSLTQRAVLAGAGEQCAKQAERGFIWAARMPEVFPLYPRAAAQDAAGNDSPACALRAAVFRTPVPLAEVLAFYHTRARAAGYTSRRSERGEEQVLQGTRGGAAFAVYAHTDGEGATAVDLVAWQSPPAAARPVRRP</sequence>
<protein>
    <recommendedName>
        <fullName evidence="4">Lipoprotein</fullName>
    </recommendedName>
</protein>
<proteinExistence type="predicted"/>
<keyword evidence="1" id="KW-0732">Signal</keyword>
<reference evidence="2 3" key="1">
    <citation type="submission" date="2024-02" db="EMBL/GenBank/DDBJ databases">
        <title>The whole genome sequence of five bacterial samples isolated from Abu Dhabi Sabkha-shore region.</title>
        <authorList>
            <person name="Sudalaimuthuasari N."/>
            <person name="Sarfraz B."/>
            <person name="Tuyisabe J.D."/>
            <person name="Mugisha Ntwali L.D.M."/>
            <person name="Ali A.I.A.A."/>
            <person name="Almansoori S.Z.A."/>
            <person name="Alajami H.S.A."/>
            <person name="Almeqbaali A.A.S."/>
            <person name="Kundu B."/>
            <person name="Saeed E.E."/>
            <person name="Sukumarinath V."/>
            <person name="Mishra A.K."/>
            <person name="Hazzouri K.M."/>
            <person name="Almaskari R."/>
            <person name="Sharma A.K."/>
            <person name="Amiri K.M.A."/>
        </authorList>
    </citation>
    <scope>NUCLEOTIDE SEQUENCE [LARGE SCALE GENOMIC DNA]</scope>
    <source>
        <strain evidence="3">kcgeb_sd</strain>
    </source>
</reference>
<dbReference type="RefSeq" id="WP_338446277.1">
    <property type="nucleotide sequence ID" value="NZ_CP144918.1"/>
</dbReference>
<keyword evidence="3" id="KW-1185">Reference proteome</keyword>
<gene>
    <name evidence="2" type="ORF">V5F89_00285</name>
</gene>
<dbReference type="EMBL" id="CP144918">
    <property type="protein sequence ID" value="WWA47387.1"/>
    <property type="molecule type" value="Genomic_DNA"/>
</dbReference>
<dbReference type="Proteomes" id="UP001335183">
    <property type="component" value="Chromosome"/>
</dbReference>
<accession>A0ABZ2D6G2</accession>